<dbReference type="SUPFAM" id="SSF57850">
    <property type="entry name" value="RING/U-box"/>
    <property type="match status" value="2"/>
</dbReference>
<evidence type="ECO:0000313" key="5">
    <source>
        <dbReference type="Proteomes" id="UP000006038"/>
    </source>
</evidence>
<feature type="compositionally biased region" description="Basic and acidic residues" evidence="2">
    <location>
        <begin position="565"/>
        <end position="580"/>
    </location>
</feature>
<dbReference type="OMA" id="SDKIACQ"/>
<feature type="region of interest" description="Disordered" evidence="2">
    <location>
        <begin position="613"/>
        <end position="643"/>
    </location>
</feature>
<comment type="similarity">
    <text evidence="1">Belongs to the peptidase C19 family.</text>
</comment>
<dbReference type="PROSITE" id="PS50235">
    <property type="entry name" value="USP_3"/>
    <property type="match status" value="1"/>
</dbReference>
<feature type="region of interest" description="Disordered" evidence="2">
    <location>
        <begin position="734"/>
        <end position="773"/>
    </location>
</feature>
<feature type="compositionally biased region" description="Polar residues" evidence="2">
    <location>
        <begin position="660"/>
        <end position="694"/>
    </location>
</feature>
<name>J3MUM1_ORYBR</name>
<evidence type="ECO:0000256" key="1">
    <source>
        <dbReference type="ARBA" id="ARBA00009085"/>
    </source>
</evidence>
<sequence>MDHAEKTLPEASKRKAKAAAPTSNTEMGLCPHFVRFEEDMVRFVSKLRSSERAPRCEHYLCENKVEKSSILVCIDCNLHFCIGSGTKNSPQGHARWHAELEQHPVGAFSSEPQTLYCFICERRLELEVNEMQCECDIKSDNSNSNSTDSCGCGHFLLDEEEINLIVSEVMASKNALACQHPGCKITGRTRIMVCTGCNKHFCTRAKAKKRPLGHARQHAKKCEHWVGLWCSNLCLGYCFMCEFELTLGTRNFDVGMMFGKEAFGRAFGSKKEHVCPIRGMPNLGNTCYMNALLQCLFVLGKLRARMLAPDAPSDMLGVALKDLFEEVNNVNNARHQLNPTKFFSCLCILDARYAGSDMQDSHELLCLILDRLVEEEKLNMAAVIPTVVDSIFRSHISVTMSCTCCSYSSPSCEVTYDISLPLPLERPPPKSIALPPRNISCMSQEKTGTKLFPEDDMSNTEHIQAIAAGRDSHVTGLEPRDVAVEKISEPLEVDSIEVEHSSRTKDGLCVPSQTQKDNVPGEIVQVPTKAGDLGQNDNTGLGNTSSEPEVSIKDKKNTCSVEGAAEDKRKSQGRNIDHGKTEANNSLASIEECLALHFKAELLEWNCEKCSKAAQHPSTTNSKDTKQTMASTNENTVDGDQTVQSDKIACQSQQSRNLDTSALECSSKQPHGSDSQRQAMPTADSITKGISTSPPAKHMYTLCSQGPLSSHNRVTSGMTYGEQQFASDNDIKTEGHEGVQEAGPSCLPTEEPVNQLSVQGQNASTADQGEGKQVKLDHNAGQVDANQSKREDRIQGGIQTRLISKLPPVLAIHLKRSLCTGKVRGHVSFEEILDVAQFMEPSSEDKHNSSYRLVGVIEHLGPRTSAGHWIAYVRQNREQPDSGSSSWYCADDINIKEVSLEEVLKCEAQLLFYERMDG</sequence>
<dbReference type="PANTHER" id="PTHR24006">
    <property type="entry name" value="UBIQUITIN CARBOXYL-TERMINAL HYDROLASE"/>
    <property type="match status" value="1"/>
</dbReference>
<dbReference type="PANTHER" id="PTHR24006:SF807">
    <property type="entry name" value="OS08G0527100 PROTEIN"/>
    <property type="match status" value="1"/>
</dbReference>
<feature type="region of interest" description="Disordered" evidence="2">
    <location>
        <begin position="497"/>
        <end position="580"/>
    </location>
</feature>
<dbReference type="GO" id="GO:0005634">
    <property type="term" value="C:nucleus"/>
    <property type="evidence" value="ECO:0007669"/>
    <property type="project" value="TreeGrafter"/>
</dbReference>
<dbReference type="PROSITE" id="PS00972">
    <property type="entry name" value="USP_1"/>
    <property type="match status" value="1"/>
</dbReference>
<reference evidence="4" key="2">
    <citation type="submission" date="2013-04" db="UniProtKB">
        <authorList>
            <consortium name="EnsemblPlants"/>
        </authorList>
    </citation>
    <scope>IDENTIFICATION</scope>
</reference>
<keyword evidence="5" id="KW-1185">Reference proteome</keyword>
<accession>J3MUM1</accession>
<feature type="compositionally biased region" description="Basic and acidic residues" evidence="2">
    <location>
        <begin position="1"/>
        <end position="13"/>
    </location>
</feature>
<dbReference type="Proteomes" id="UP000006038">
    <property type="component" value="Chromosome 8"/>
</dbReference>
<dbReference type="HOGENOM" id="CLU_005952_0_0_1"/>
<feature type="region of interest" description="Disordered" evidence="2">
    <location>
        <begin position="1"/>
        <end position="24"/>
    </location>
</feature>
<feature type="compositionally biased region" description="Polar residues" evidence="2">
    <location>
        <begin position="616"/>
        <end position="643"/>
    </location>
</feature>
<dbReference type="InterPro" id="IPR001394">
    <property type="entry name" value="Peptidase_C19_UCH"/>
</dbReference>
<dbReference type="Gramene" id="OB08G28020.1">
    <property type="protein sequence ID" value="OB08G28020.1"/>
    <property type="gene ID" value="OB08G28020"/>
</dbReference>
<reference evidence="4" key="1">
    <citation type="journal article" date="2013" name="Nat. Commun.">
        <title>Whole-genome sequencing of Oryza brachyantha reveals mechanisms underlying Oryza genome evolution.</title>
        <authorList>
            <person name="Chen J."/>
            <person name="Huang Q."/>
            <person name="Gao D."/>
            <person name="Wang J."/>
            <person name="Lang Y."/>
            <person name="Liu T."/>
            <person name="Li B."/>
            <person name="Bai Z."/>
            <person name="Luis Goicoechea J."/>
            <person name="Liang C."/>
            <person name="Chen C."/>
            <person name="Zhang W."/>
            <person name="Sun S."/>
            <person name="Liao Y."/>
            <person name="Zhang X."/>
            <person name="Yang L."/>
            <person name="Song C."/>
            <person name="Wang M."/>
            <person name="Shi J."/>
            <person name="Liu G."/>
            <person name="Liu J."/>
            <person name="Zhou H."/>
            <person name="Zhou W."/>
            <person name="Yu Q."/>
            <person name="An N."/>
            <person name="Chen Y."/>
            <person name="Cai Q."/>
            <person name="Wang B."/>
            <person name="Liu B."/>
            <person name="Min J."/>
            <person name="Huang Y."/>
            <person name="Wu H."/>
            <person name="Li Z."/>
            <person name="Zhang Y."/>
            <person name="Yin Y."/>
            <person name="Song W."/>
            <person name="Jiang J."/>
            <person name="Jackson S.A."/>
            <person name="Wing R.A."/>
            <person name="Wang J."/>
            <person name="Chen M."/>
        </authorList>
    </citation>
    <scope>NUCLEOTIDE SEQUENCE [LARGE SCALE GENOMIC DNA]</scope>
    <source>
        <strain evidence="4">cv. IRGC 101232</strain>
    </source>
</reference>
<feature type="region of interest" description="Disordered" evidence="2">
    <location>
        <begin position="660"/>
        <end position="704"/>
    </location>
</feature>
<feature type="compositionally biased region" description="Basic and acidic residues" evidence="2">
    <location>
        <begin position="497"/>
        <end position="506"/>
    </location>
</feature>
<protein>
    <submittedName>
        <fullName evidence="4">Ubiquitinyl hydrolase 1</fullName>
    </submittedName>
</protein>
<evidence type="ECO:0000256" key="2">
    <source>
        <dbReference type="SAM" id="MobiDB-lite"/>
    </source>
</evidence>
<dbReference type="InterPro" id="IPR018200">
    <property type="entry name" value="USP_CS"/>
</dbReference>
<dbReference type="InterPro" id="IPR028889">
    <property type="entry name" value="USP"/>
</dbReference>
<dbReference type="GO" id="GO:0016579">
    <property type="term" value="P:protein deubiquitination"/>
    <property type="evidence" value="ECO:0007669"/>
    <property type="project" value="InterPro"/>
</dbReference>
<dbReference type="InterPro" id="IPR038765">
    <property type="entry name" value="Papain-like_cys_pep_sf"/>
</dbReference>
<dbReference type="InterPro" id="IPR050164">
    <property type="entry name" value="Peptidase_C19"/>
</dbReference>
<dbReference type="EnsemblPlants" id="OB08G28020.1">
    <property type="protein sequence ID" value="OB08G28020.1"/>
    <property type="gene ID" value="OB08G28020"/>
</dbReference>
<dbReference type="Pfam" id="PF00443">
    <property type="entry name" value="UCH"/>
    <property type="match status" value="1"/>
</dbReference>
<organism evidence="4">
    <name type="scientific">Oryza brachyantha</name>
    <name type="common">malo sina</name>
    <dbReference type="NCBI Taxonomy" id="4533"/>
    <lineage>
        <taxon>Eukaryota</taxon>
        <taxon>Viridiplantae</taxon>
        <taxon>Streptophyta</taxon>
        <taxon>Embryophyta</taxon>
        <taxon>Tracheophyta</taxon>
        <taxon>Spermatophyta</taxon>
        <taxon>Magnoliopsida</taxon>
        <taxon>Liliopsida</taxon>
        <taxon>Poales</taxon>
        <taxon>Poaceae</taxon>
        <taxon>BOP clade</taxon>
        <taxon>Oryzoideae</taxon>
        <taxon>Oryzeae</taxon>
        <taxon>Oryzinae</taxon>
        <taxon>Oryza</taxon>
    </lineage>
</organism>
<proteinExistence type="inferred from homology"/>
<dbReference type="GO" id="GO:0004843">
    <property type="term" value="F:cysteine-type deubiquitinase activity"/>
    <property type="evidence" value="ECO:0007669"/>
    <property type="project" value="InterPro"/>
</dbReference>
<feature type="domain" description="USP" evidence="3">
    <location>
        <begin position="278"/>
        <end position="916"/>
    </location>
</feature>
<evidence type="ECO:0000313" key="4">
    <source>
        <dbReference type="EnsemblPlants" id="OB08G28020.1"/>
    </source>
</evidence>
<feature type="compositionally biased region" description="Polar residues" evidence="2">
    <location>
        <begin position="535"/>
        <end position="548"/>
    </location>
</feature>
<dbReference type="SUPFAM" id="SSF54001">
    <property type="entry name" value="Cysteine proteinases"/>
    <property type="match status" value="1"/>
</dbReference>
<dbReference type="eggNOG" id="KOG1873">
    <property type="taxonomic scope" value="Eukaryota"/>
</dbReference>
<evidence type="ECO:0000259" key="3">
    <source>
        <dbReference type="PROSITE" id="PS50235"/>
    </source>
</evidence>
<dbReference type="Gene3D" id="3.90.70.10">
    <property type="entry name" value="Cysteine proteinases"/>
    <property type="match status" value="2"/>
</dbReference>
<dbReference type="AlphaFoldDB" id="J3MUM1"/>
<dbReference type="GO" id="GO:0005829">
    <property type="term" value="C:cytosol"/>
    <property type="evidence" value="ECO:0007669"/>
    <property type="project" value="TreeGrafter"/>
</dbReference>
<feature type="compositionally biased region" description="Polar residues" evidence="2">
    <location>
        <begin position="752"/>
        <end position="767"/>
    </location>
</feature>